<comment type="caution">
    <text evidence="1">The sequence shown here is derived from an EMBL/GenBank/DDBJ whole genome shotgun (WGS) entry which is preliminary data.</text>
</comment>
<name>A0ABS1D908_9PROT</name>
<evidence type="ECO:0000313" key="1">
    <source>
        <dbReference type="EMBL" id="MBK1666894.1"/>
    </source>
</evidence>
<protein>
    <submittedName>
        <fullName evidence="1">Uncharacterized protein</fullName>
    </submittedName>
</protein>
<proteinExistence type="predicted"/>
<dbReference type="EMBL" id="NRRL01000002">
    <property type="protein sequence ID" value="MBK1666894.1"/>
    <property type="molecule type" value="Genomic_DNA"/>
</dbReference>
<evidence type="ECO:0000313" key="2">
    <source>
        <dbReference type="Proteomes" id="UP001296873"/>
    </source>
</evidence>
<reference evidence="1 2" key="1">
    <citation type="journal article" date="2020" name="Microorganisms">
        <title>Osmotic Adaptation and Compatible Solute Biosynthesis of Phototrophic Bacteria as Revealed from Genome Analyses.</title>
        <authorList>
            <person name="Imhoff J.F."/>
            <person name="Rahn T."/>
            <person name="Kunzel S."/>
            <person name="Keller A."/>
            <person name="Neulinger S.C."/>
        </authorList>
    </citation>
    <scope>NUCLEOTIDE SEQUENCE [LARGE SCALE GENOMIC DNA]</scope>
    <source>
        <strain evidence="1 2">DSM 9895</strain>
    </source>
</reference>
<sequence>MIARGDGDPLDGIGVRLCRRAVQTHHARAVRQIPGYPAIQPPVAAARTVWPAAPATLAVGKVVLMRAAHLGPDGAGLRVAVTAAPRYPRAEAMLGLDRRGCGQLRGACRKL</sequence>
<keyword evidence="2" id="KW-1185">Reference proteome</keyword>
<organism evidence="1 2">
    <name type="scientific">Rhodovibrio sodomensis</name>
    <dbReference type="NCBI Taxonomy" id="1088"/>
    <lineage>
        <taxon>Bacteria</taxon>
        <taxon>Pseudomonadati</taxon>
        <taxon>Pseudomonadota</taxon>
        <taxon>Alphaproteobacteria</taxon>
        <taxon>Rhodospirillales</taxon>
        <taxon>Rhodovibrionaceae</taxon>
        <taxon>Rhodovibrio</taxon>
    </lineage>
</organism>
<accession>A0ABS1D908</accession>
<dbReference type="Proteomes" id="UP001296873">
    <property type="component" value="Unassembled WGS sequence"/>
</dbReference>
<gene>
    <name evidence="1" type="ORF">CKO28_02405</name>
</gene>